<dbReference type="Proteomes" id="UP001201273">
    <property type="component" value="Unassembled WGS sequence"/>
</dbReference>
<name>A0ABS8WH84_9GAMM</name>
<accession>A0ABS8WH84</accession>
<feature type="chain" id="PRO_5047253170" evidence="1">
    <location>
        <begin position="18"/>
        <end position="259"/>
    </location>
</feature>
<sequence length="259" mass="29809">MTKIIFLLYFIPFFVLASSCPDEVETKAKYILNADVVSLVKVVGRKKGNDIIEYKFRTLEKIRGGDWHGSFEFPLNSRDITFYKGKDNTYSNHKNPVFWDSSVGVIRYSNGFGIVKEFELGKDYLIVFNSKKVESYAFEEIGNKNDDLWYQFVVDVVKGEPTYCNVSISVDDFNSLYIDDERYVFSPPKPPEKVILPGDNGKRGPGMLDIYDDGYSDYRKYAGFSVYNLSGHTSFKVRVPYDHEGIHDFSELNIFPKVN</sequence>
<protein>
    <submittedName>
        <fullName evidence="2">Uncharacterized protein</fullName>
    </submittedName>
</protein>
<evidence type="ECO:0000256" key="1">
    <source>
        <dbReference type="SAM" id="SignalP"/>
    </source>
</evidence>
<evidence type="ECO:0000313" key="2">
    <source>
        <dbReference type="EMBL" id="MCE2596735.1"/>
    </source>
</evidence>
<feature type="signal peptide" evidence="1">
    <location>
        <begin position="1"/>
        <end position="17"/>
    </location>
</feature>
<dbReference type="RefSeq" id="WP_233054396.1">
    <property type="nucleotide sequence ID" value="NZ_JAIMJA010000023.1"/>
</dbReference>
<keyword evidence="3" id="KW-1185">Reference proteome</keyword>
<reference evidence="2 3" key="1">
    <citation type="journal article" date="2022" name="Environ. Microbiol. Rep.">
        <title>Eco-phylogenetic analyses reveal divergent evolution of vitamin B12 metabolism in the marine bacterial family 'Psychromonadaceae'.</title>
        <authorList>
            <person name="Jin X."/>
            <person name="Yang Y."/>
            <person name="Cao H."/>
            <person name="Gao B."/>
            <person name="Zhao Z."/>
        </authorList>
    </citation>
    <scope>NUCLEOTIDE SEQUENCE [LARGE SCALE GENOMIC DNA]</scope>
    <source>
        <strain evidence="2 3">MKS20</strain>
    </source>
</reference>
<evidence type="ECO:0000313" key="3">
    <source>
        <dbReference type="Proteomes" id="UP001201273"/>
    </source>
</evidence>
<proteinExistence type="predicted"/>
<comment type="caution">
    <text evidence="2">The sequence shown here is derived from an EMBL/GenBank/DDBJ whole genome shotgun (WGS) entry which is preliminary data.</text>
</comment>
<dbReference type="PROSITE" id="PS51257">
    <property type="entry name" value="PROKAR_LIPOPROTEIN"/>
    <property type="match status" value="1"/>
</dbReference>
<dbReference type="EMBL" id="JAIMJA010000023">
    <property type="protein sequence ID" value="MCE2596735.1"/>
    <property type="molecule type" value="Genomic_DNA"/>
</dbReference>
<keyword evidence="1" id="KW-0732">Signal</keyword>
<gene>
    <name evidence="2" type="ORF">K6Y31_18285</name>
</gene>
<organism evidence="2 3">
    <name type="scientific">Motilimonas cestriensis</name>
    <dbReference type="NCBI Taxonomy" id="2742685"/>
    <lineage>
        <taxon>Bacteria</taxon>
        <taxon>Pseudomonadati</taxon>
        <taxon>Pseudomonadota</taxon>
        <taxon>Gammaproteobacteria</taxon>
        <taxon>Alteromonadales</taxon>
        <taxon>Alteromonadales genera incertae sedis</taxon>
        <taxon>Motilimonas</taxon>
    </lineage>
</organism>